<keyword evidence="4 7" id="KW-0274">FAD</keyword>
<keyword evidence="5" id="KW-0560">Oxidoreductase</keyword>
<reference evidence="11" key="1">
    <citation type="journal article" date="2023" name="Mol. Phylogenet. Evol.">
        <title>Genome-scale phylogeny and comparative genomics of the fungal order Sordariales.</title>
        <authorList>
            <person name="Hensen N."/>
            <person name="Bonometti L."/>
            <person name="Westerberg I."/>
            <person name="Brannstrom I.O."/>
            <person name="Guillou S."/>
            <person name="Cros-Aarteil S."/>
            <person name="Calhoun S."/>
            <person name="Haridas S."/>
            <person name="Kuo A."/>
            <person name="Mondo S."/>
            <person name="Pangilinan J."/>
            <person name="Riley R."/>
            <person name="LaButti K."/>
            <person name="Andreopoulos B."/>
            <person name="Lipzen A."/>
            <person name="Chen C."/>
            <person name="Yan M."/>
            <person name="Daum C."/>
            <person name="Ng V."/>
            <person name="Clum A."/>
            <person name="Steindorff A."/>
            <person name="Ohm R.A."/>
            <person name="Martin F."/>
            <person name="Silar P."/>
            <person name="Natvig D.O."/>
            <person name="Lalanne C."/>
            <person name="Gautier V."/>
            <person name="Ament-Velasquez S.L."/>
            <person name="Kruys A."/>
            <person name="Hutchinson M.I."/>
            <person name="Powell A.J."/>
            <person name="Barry K."/>
            <person name="Miller A.N."/>
            <person name="Grigoriev I.V."/>
            <person name="Debuchy R."/>
            <person name="Gladieux P."/>
            <person name="Hiltunen Thoren M."/>
            <person name="Johannesson H."/>
        </authorList>
    </citation>
    <scope>NUCLEOTIDE SEQUENCE</scope>
    <source>
        <strain evidence="11">CBS 508.74</strain>
    </source>
</reference>
<evidence type="ECO:0000256" key="2">
    <source>
        <dbReference type="ARBA" id="ARBA00010790"/>
    </source>
</evidence>
<dbReference type="Pfam" id="PF00732">
    <property type="entry name" value="GMC_oxred_N"/>
    <property type="match status" value="1"/>
</dbReference>
<dbReference type="GeneID" id="89940419"/>
<dbReference type="Proteomes" id="UP001302812">
    <property type="component" value="Unassembled WGS sequence"/>
</dbReference>
<dbReference type="Gene3D" id="3.50.50.60">
    <property type="entry name" value="FAD/NAD(P)-binding domain"/>
    <property type="match status" value="1"/>
</dbReference>
<feature type="domain" description="Glucose-methanol-choline oxidoreductase N-terminal" evidence="10">
    <location>
        <begin position="293"/>
        <end position="307"/>
    </location>
</feature>
<evidence type="ECO:0000256" key="1">
    <source>
        <dbReference type="ARBA" id="ARBA00001974"/>
    </source>
</evidence>
<evidence type="ECO:0000313" key="12">
    <source>
        <dbReference type="Proteomes" id="UP001302812"/>
    </source>
</evidence>
<dbReference type="InterPro" id="IPR012132">
    <property type="entry name" value="GMC_OxRdtase"/>
</dbReference>
<dbReference type="PANTHER" id="PTHR11552">
    <property type="entry name" value="GLUCOSE-METHANOL-CHOLINE GMC OXIDOREDUCTASE"/>
    <property type="match status" value="1"/>
</dbReference>
<dbReference type="GO" id="GO:0050660">
    <property type="term" value="F:flavin adenine dinucleotide binding"/>
    <property type="evidence" value="ECO:0007669"/>
    <property type="project" value="InterPro"/>
</dbReference>
<keyword evidence="3 8" id="KW-0285">Flavoprotein</keyword>
<dbReference type="AlphaFoldDB" id="A0AAN6QI78"/>
<dbReference type="EMBL" id="MU853370">
    <property type="protein sequence ID" value="KAK4107737.1"/>
    <property type="molecule type" value="Genomic_DNA"/>
</dbReference>
<comment type="cofactor">
    <cofactor evidence="1 7">
        <name>FAD</name>
        <dbReference type="ChEBI" id="CHEBI:57692"/>
    </cofactor>
</comment>
<evidence type="ECO:0000256" key="8">
    <source>
        <dbReference type="RuleBase" id="RU003968"/>
    </source>
</evidence>
<comment type="similarity">
    <text evidence="2 8">Belongs to the GMC oxidoreductase family.</text>
</comment>
<evidence type="ECO:0000256" key="3">
    <source>
        <dbReference type="ARBA" id="ARBA00022630"/>
    </source>
</evidence>
<protein>
    <submittedName>
        <fullName evidence="11">GMC oxidoreductase</fullName>
    </submittedName>
</protein>
<dbReference type="RefSeq" id="XP_064665307.1">
    <property type="nucleotide sequence ID" value="XM_064816294.1"/>
</dbReference>
<dbReference type="SUPFAM" id="SSF54373">
    <property type="entry name" value="FAD-linked reductases, C-terminal domain"/>
    <property type="match status" value="1"/>
</dbReference>
<feature type="domain" description="Glucose-methanol-choline oxidoreductase N-terminal" evidence="9">
    <location>
        <begin position="102"/>
        <end position="125"/>
    </location>
</feature>
<dbReference type="PROSITE" id="PS00624">
    <property type="entry name" value="GMC_OXRED_2"/>
    <property type="match status" value="1"/>
</dbReference>
<feature type="binding site" evidence="7">
    <location>
        <begin position="553"/>
        <end position="554"/>
    </location>
    <ligand>
        <name>FAD</name>
        <dbReference type="ChEBI" id="CHEBI:57692"/>
    </ligand>
</feature>
<dbReference type="PANTHER" id="PTHR11552:SF201">
    <property type="entry name" value="GLUCOSE-METHANOL-CHOLINE OXIDOREDUCTASE N-TERMINAL DOMAIN-CONTAINING PROTEIN"/>
    <property type="match status" value="1"/>
</dbReference>
<proteinExistence type="inferred from homology"/>
<accession>A0AAN6QI78</accession>
<evidence type="ECO:0000259" key="9">
    <source>
        <dbReference type="PROSITE" id="PS00623"/>
    </source>
</evidence>
<comment type="caution">
    <text evidence="11">The sequence shown here is derived from an EMBL/GenBank/DDBJ whole genome shotgun (WGS) entry which is preliminary data.</text>
</comment>
<dbReference type="InterPro" id="IPR000172">
    <property type="entry name" value="GMC_OxRdtase_N"/>
</dbReference>
<reference evidence="11" key="2">
    <citation type="submission" date="2023-05" db="EMBL/GenBank/DDBJ databases">
        <authorList>
            <consortium name="Lawrence Berkeley National Laboratory"/>
            <person name="Steindorff A."/>
            <person name="Hensen N."/>
            <person name="Bonometti L."/>
            <person name="Westerberg I."/>
            <person name="Brannstrom I.O."/>
            <person name="Guillou S."/>
            <person name="Cros-Aarteil S."/>
            <person name="Calhoun S."/>
            <person name="Haridas S."/>
            <person name="Kuo A."/>
            <person name="Mondo S."/>
            <person name="Pangilinan J."/>
            <person name="Riley R."/>
            <person name="Labutti K."/>
            <person name="Andreopoulos B."/>
            <person name="Lipzen A."/>
            <person name="Chen C."/>
            <person name="Yanf M."/>
            <person name="Daum C."/>
            <person name="Ng V."/>
            <person name="Clum A."/>
            <person name="Ohm R."/>
            <person name="Martin F."/>
            <person name="Silar P."/>
            <person name="Natvig D."/>
            <person name="Lalanne C."/>
            <person name="Gautier V."/>
            <person name="Ament-Velasquez S.L."/>
            <person name="Kruys A."/>
            <person name="Hutchinson M.I."/>
            <person name="Powell A.J."/>
            <person name="Barry K."/>
            <person name="Miller A.N."/>
            <person name="Grigoriev I.V."/>
            <person name="Debuchy R."/>
            <person name="Gladieux P."/>
            <person name="Thoren M.H."/>
            <person name="Johannesson H."/>
        </authorList>
    </citation>
    <scope>NUCLEOTIDE SEQUENCE</scope>
    <source>
        <strain evidence="11">CBS 508.74</strain>
    </source>
</reference>
<dbReference type="PIRSF" id="PIRSF000137">
    <property type="entry name" value="Alcohol_oxidase"/>
    <property type="match status" value="1"/>
</dbReference>
<dbReference type="GO" id="GO:0016614">
    <property type="term" value="F:oxidoreductase activity, acting on CH-OH group of donors"/>
    <property type="evidence" value="ECO:0007669"/>
    <property type="project" value="InterPro"/>
</dbReference>
<feature type="binding site" evidence="7">
    <location>
        <position position="108"/>
    </location>
    <ligand>
        <name>FAD</name>
        <dbReference type="ChEBI" id="CHEBI:57692"/>
    </ligand>
</feature>
<dbReference type="PROSITE" id="PS00623">
    <property type="entry name" value="GMC_OXRED_1"/>
    <property type="match status" value="1"/>
</dbReference>
<feature type="active site" description="Proton acceptor" evidence="6">
    <location>
        <position position="599"/>
    </location>
</feature>
<feature type="binding site" evidence="7">
    <location>
        <position position="254"/>
    </location>
    <ligand>
        <name>FAD</name>
        <dbReference type="ChEBI" id="CHEBI:57692"/>
    </ligand>
</feature>
<organism evidence="11 12">
    <name type="scientific">Canariomyces notabilis</name>
    <dbReference type="NCBI Taxonomy" id="2074819"/>
    <lineage>
        <taxon>Eukaryota</taxon>
        <taxon>Fungi</taxon>
        <taxon>Dikarya</taxon>
        <taxon>Ascomycota</taxon>
        <taxon>Pezizomycotina</taxon>
        <taxon>Sordariomycetes</taxon>
        <taxon>Sordariomycetidae</taxon>
        <taxon>Sordariales</taxon>
        <taxon>Chaetomiaceae</taxon>
        <taxon>Canariomyces</taxon>
    </lineage>
</organism>
<sequence>MARPSPSSSLPLPCISSAEFAGCTFDYLIVGGGTAGLVVAARLSEDPAITVGVLEAGSVGIGEPGIDVPGLYGSTLGSKYDWQFATVPQPGLAGRCLPWPRGKVLGGTSALNFMTWNRPSRQDFDAWERLGNVGWGWDGLLPFYKKTEAFHHPLDNQSKHENKLLYDPDAVGTSGPVQICYATEYSPSHVFWHATLSSLGVETNEAHLAGSNVGVWTNLGSVDPDSLVRSYSTTAYYLPNASRQNLVVLTDATVNEVVLSEHEGQWTATGVRFQHEGQHHTVLANREVILSAGTVQSPQLLELSGIGNADVLSRAGVPVKVENPNVGEHLQDHIMVATIFEVDPSLANPDDLKLDKAAATAAQELYNTSKSGPLTILPNSVCYLPVSHVVSKETHESLVSRLAGLTEYAGNEKAIRNQRFDPSAKLGQIEYMFDLGNWNPAFTPDPSDGKKYATCLQMLQYPYSKGSIHIPPKGPDGSQTRVSDKPLIDPKYYYGPHGELDLDIMTHCAFFADKIAKTKPLADIVRRRAFPPEDVSGFEDLRDWVVNTTITDWHPVGTCRMGGSLGIRAGVVDDRLRVYGVRGLRVVDASIMPLQISGHLQATVYAIAEKGAEMILEDYKRDRGSVM</sequence>
<name>A0AAN6QI78_9PEZI</name>
<gene>
    <name evidence="11" type="ORF">N656DRAFT_785055</name>
</gene>
<evidence type="ECO:0000256" key="6">
    <source>
        <dbReference type="PIRSR" id="PIRSR000137-1"/>
    </source>
</evidence>
<dbReference type="Pfam" id="PF05199">
    <property type="entry name" value="GMC_oxred_C"/>
    <property type="match status" value="1"/>
</dbReference>
<feature type="active site" description="Proton donor" evidence="6">
    <location>
        <position position="554"/>
    </location>
</feature>
<keyword evidence="12" id="KW-1185">Reference proteome</keyword>
<evidence type="ECO:0000256" key="5">
    <source>
        <dbReference type="ARBA" id="ARBA00023002"/>
    </source>
</evidence>
<evidence type="ECO:0000256" key="4">
    <source>
        <dbReference type="ARBA" id="ARBA00022827"/>
    </source>
</evidence>
<dbReference type="InterPro" id="IPR007867">
    <property type="entry name" value="GMC_OxRtase_C"/>
</dbReference>
<dbReference type="Gene3D" id="3.30.560.10">
    <property type="entry name" value="Glucose Oxidase, domain 3"/>
    <property type="match status" value="1"/>
</dbReference>
<dbReference type="InterPro" id="IPR036188">
    <property type="entry name" value="FAD/NAD-bd_sf"/>
</dbReference>
<feature type="binding site" evidence="7">
    <location>
        <position position="104"/>
    </location>
    <ligand>
        <name>FAD</name>
        <dbReference type="ChEBI" id="CHEBI:57692"/>
    </ligand>
</feature>
<dbReference type="SUPFAM" id="SSF51905">
    <property type="entry name" value="FAD/NAD(P)-binding domain"/>
    <property type="match status" value="1"/>
</dbReference>
<evidence type="ECO:0000259" key="10">
    <source>
        <dbReference type="PROSITE" id="PS00624"/>
    </source>
</evidence>
<evidence type="ECO:0000256" key="7">
    <source>
        <dbReference type="PIRSR" id="PIRSR000137-2"/>
    </source>
</evidence>
<evidence type="ECO:0000313" key="11">
    <source>
        <dbReference type="EMBL" id="KAK4107737.1"/>
    </source>
</evidence>